<gene>
    <name evidence="1" type="primary">Necator_chrIII.g11663</name>
    <name evidence="1" type="ORF">RB195_010898</name>
</gene>
<accession>A0ABR1D010</accession>
<organism evidence="1 2">
    <name type="scientific">Necator americanus</name>
    <name type="common">Human hookworm</name>
    <dbReference type="NCBI Taxonomy" id="51031"/>
    <lineage>
        <taxon>Eukaryota</taxon>
        <taxon>Metazoa</taxon>
        <taxon>Ecdysozoa</taxon>
        <taxon>Nematoda</taxon>
        <taxon>Chromadorea</taxon>
        <taxon>Rhabditida</taxon>
        <taxon>Rhabditina</taxon>
        <taxon>Rhabditomorpha</taxon>
        <taxon>Strongyloidea</taxon>
        <taxon>Ancylostomatidae</taxon>
        <taxon>Bunostominae</taxon>
        <taxon>Necator</taxon>
    </lineage>
</organism>
<dbReference type="Proteomes" id="UP001303046">
    <property type="component" value="Unassembled WGS sequence"/>
</dbReference>
<sequence length="167" mass="18027">MEAKIRQNFKTTQLCNQILLFGHDHRSASLPSDAEAIGRGGSRSEPGLGCTVDAVELPIGAPEFSGKSFSRCEGARYRAAGERCRASVLFADLLGQSLQVSAADLGSNCRVVRQQLTTVDSTNSPPDAHHDLLLMDFTFHERIRHFIASAPPTFVGGALVMKCQKLA</sequence>
<name>A0ABR1D010_NECAM</name>
<proteinExistence type="predicted"/>
<reference evidence="1 2" key="1">
    <citation type="submission" date="2023-08" db="EMBL/GenBank/DDBJ databases">
        <title>A Necator americanus chromosomal reference genome.</title>
        <authorList>
            <person name="Ilik V."/>
            <person name="Petrzelkova K.J."/>
            <person name="Pardy F."/>
            <person name="Fuh T."/>
            <person name="Niatou-Singa F.S."/>
            <person name="Gouil Q."/>
            <person name="Baker L."/>
            <person name="Ritchie M.E."/>
            <person name="Jex A.R."/>
            <person name="Gazzola D."/>
            <person name="Li H."/>
            <person name="Toshio Fujiwara R."/>
            <person name="Zhan B."/>
            <person name="Aroian R.V."/>
            <person name="Pafco B."/>
            <person name="Schwarz E.M."/>
        </authorList>
    </citation>
    <scope>NUCLEOTIDE SEQUENCE [LARGE SCALE GENOMIC DNA]</scope>
    <source>
        <strain evidence="1 2">Aroian</strain>
        <tissue evidence="1">Whole animal</tissue>
    </source>
</reference>
<dbReference type="EMBL" id="JAVFWL010000003">
    <property type="protein sequence ID" value="KAK6743878.1"/>
    <property type="molecule type" value="Genomic_DNA"/>
</dbReference>
<comment type="caution">
    <text evidence="1">The sequence shown here is derived from an EMBL/GenBank/DDBJ whole genome shotgun (WGS) entry which is preliminary data.</text>
</comment>
<evidence type="ECO:0000313" key="1">
    <source>
        <dbReference type="EMBL" id="KAK6743878.1"/>
    </source>
</evidence>
<protein>
    <submittedName>
        <fullName evidence="1">Uncharacterized protein</fullName>
    </submittedName>
</protein>
<keyword evidence="2" id="KW-1185">Reference proteome</keyword>
<evidence type="ECO:0000313" key="2">
    <source>
        <dbReference type="Proteomes" id="UP001303046"/>
    </source>
</evidence>